<dbReference type="PANTHER" id="PTHR11851:SF224">
    <property type="entry name" value="PROCESSING PROTEASE"/>
    <property type="match status" value="1"/>
</dbReference>
<feature type="chain" id="PRO_5045533328" evidence="1">
    <location>
        <begin position="20"/>
        <end position="684"/>
    </location>
</feature>
<evidence type="ECO:0000256" key="1">
    <source>
        <dbReference type="SAM" id="SignalP"/>
    </source>
</evidence>
<proteinExistence type="predicted"/>
<dbReference type="Pfam" id="PF05193">
    <property type="entry name" value="Peptidase_M16_C"/>
    <property type="match status" value="1"/>
</dbReference>
<dbReference type="RefSeq" id="WP_236457517.1">
    <property type="nucleotide sequence ID" value="NZ_CBCSGE010000006.1"/>
</dbReference>
<dbReference type="InterPro" id="IPR007863">
    <property type="entry name" value="Peptidase_M16_C"/>
</dbReference>
<evidence type="ECO:0000259" key="2">
    <source>
        <dbReference type="Pfam" id="PF05193"/>
    </source>
</evidence>
<evidence type="ECO:0000313" key="3">
    <source>
        <dbReference type="EMBL" id="MFB9097566.1"/>
    </source>
</evidence>
<accession>A0ABV5GQI6</accession>
<gene>
    <name evidence="3" type="ORF">ACFFVF_13670</name>
</gene>
<feature type="signal peptide" evidence="1">
    <location>
        <begin position="1"/>
        <end position="19"/>
    </location>
</feature>
<sequence length="684" mass="76104">MKKFVYIAASLFLTITMQAQDRPQPKPGPAPSINIKKPESFTLKNGLKVLIVENNKLPRVSYTLTMDNPPYAEGAKKGVSDILSAMIGNGTENIAKDKFNEEIDFLGANINFWASGASANGLSRYSSRLLELMSDGALNPIFVQEEFDKEKAKLIEGLKSDEKSATAIASRVESLLTYGKEHYNGEFTSEETLKNVTLDDVKLNYNTYFVPGNAYLVIVGDVDYKKTKKEVEKLFGKWKKATAPQLTYSNPIDVQYSQINFIDVPNAVQSEIAVVNLSKLKMTDKDYFAAILANQILGGGGEGRLFLNLREAHGWTYGSYSSLGSGKYINKFRSGAAVRNAVTDSAVVEIFNELKKIRKDLVSDEELRNAKAKYVGNFVMQIEKPTTVARYALNKETQSLPDDFYENYIKNINAVTAEDIRNAANKYFLADNSRVVIVGKASEVLPSLEVMSKKEKMPIFYFDKFGNKTEKPVVKKEIPAGVTAQSVLKKYIEVIGGEKALNNVKTTAMFSKGTIQGQALDLTIKKSIGNKMSFVVSGMGMELGGVKTNGTKAFEIQQGQRKEITDAEKLDYIIKFASPFAEFNLLNEANLSLSIETIKESDAYAIKNGKHTYFYDVKTGFKVAEANEIEQAGQKMTQTTYFEDYKDVKGIKFPYKTIMNVGMDIEFTTSEVKINEGVTDKDFE</sequence>
<dbReference type="SUPFAM" id="SSF63411">
    <property type="entry name" value="LuxS/MPP-like metallohydrolase"/>
    <property type="match status" value="2"/>
</dbReference>
<evidence type="ECO:0000313" key="4">
    <source>
        <dbReference type="Proteomes" id="UP001589607"/>
    </source>
</evidence>
<comment type="caution">
    <text evidence="3">The sequence shown here is derived from an EMBL/GenBank/DDBJ whole genome shotgun (WGS) entry which is preliminary data.</text>
</comment>
<dbReference type="Proteomes" id="UP001589607">
    <property type="component" value="Unassembled WGS sequence"/>
</dbReference>
<dbReference type="InterPro" id="IPR050361">
    <property type="entry name" value="MPP/UQCRC_Complex"/>
</dbReference>
<dbReference type="EMBL" id="JBHMEY010000059">
    <property type="protein sequence ID" value="MFB9097566.1"/>
    <property type="molecule type" value="Genomic_DNA"/>
</dbReference>
<dbReference type="Gene3D" id="3.30.830.10">
    <property type="entry name" value="Metalloenzyme, LuxS/M16 peptidase-like"/>
    <property type="match status" value="2"/>
</dbReference>
<keyword evidence="1" id="KW-0732">Signal</keyword>
<protein>
    <submittedName>
        <fullName evidence="3">M16 family metallopeptidase</fullName>
    </submittedName>
</protein>
<name>A0ABV5GQI6_9FLAO</name>
<dbReference type="InterPro" id="IPR011249">
    <property type="entry name" value="Metalloenz_LuxS/M16"/>
</dbReference>
<reference evidence="3 4" key="1">
    <citation type="submission" date="2024-09" db="EMBL/GenBank/DDBJ databases">
        <authorList>
            <person name="Sun Q."/>
            <person name="Mori K."/>
        </authorList>
    </citation>
    <scope>NUCLEOTIDE SEQUENCE [LARGE SCALE GENOMIC DNA]</scope>
    <source>
        <strain evidence="3 4">CECT 7955</strain>
    </source>
</reference>
<feature type="domain" description="Peptidase M16 C-terminal" evidence="2">
    <location>
        <begin position="195"/>
        <end position="373"/>
    </location>
</feature>
<dbReference type="PANTHER" id="PTHR11851">
    <property type="entry name" value="METALLOPROTEASE"/>
    <property type="match status" value="1"/>
</dbReference>
<organism evidence="3 4">
    <name type="scientific">Flavobacterium jumunjinense</name>
    <dbReference type="NCBI Taxonomy" id="998845"/>
    <lineage>
        <taxon>Bacteria</taxon>
        <taxon>Pseudomonadati</taxon>
        <taxon>Bacteroidota</taxon>
        <taxon>Flavobacteriia</taxon>
        <taxon>Flavobacteriales</taxon>
        <taxon>Flavobacteriaceae</taxon>
        <taxon>Flavobacterium</taxon>
    </lineage>
</organism>
<keyword evidence="4" id="KW-1185">Reference proteome</keyword>